<evidence type="ECO:0000313" key="2">
    <source>
        <dbReference type="EMBL" id="VTR95209.1"/>
    </source>
</evidence>
<sequence length="141" mass="15892">MERLLLELLIRLEPVGDRDQALFDAVVRQKMGNAIFFGFIKPRPEFVPPDDYGMPDEKNRAIEAALGAYIKGSGTRTSRRAGHVPQAARRVPESSGPDGRAEERLRRFLRCSDPKLVNETANVALYLLIYKIDKILQIIVS</sequence>
<evidence type="ECO:0000256" key="1">
    <source>
        <dbReference type="SAM" id="MobiDB-lite"/>
    </source>
</evidence>
<organism evidence="2 3">
    <name type="scientific">Gemmata massiliana</name>
    <dbReference type="NCBI Taxonomy" id="1210884"/>
    <lineage>
        <taxon>Bacteria</taxon>
        <taxon>Pseudomonadati</taxon>
        <taxon>Planctomycetota</taxon>
        <taxon>Planctomycetia</taxon>
        <taxon>Gemmatales</taxon>
        <taxon>Gemmataceae</taxon>
        <taxon>Gemmata</taxon>
    </lineage>
</organism>
<name>A0A6P2D253_9BACT</name>
<keyword evidence="3" id="KW-1185">Reference proteome</keyword>
<evidence type="ECO:0000313" key="3">
    <source>
        <dbReference type="Proteomes" id="UP000464178"/>
    </source>
</evidence>
<gene>
    <name evidence="2" type="ORF">SOIL9_25050</name>
</gene>
<feature type="region of interest" description="Disordered" evidence="1">
    <location>
        <begin position="74"/>
        <end position="101"/>
    </location>
</feature>
<dbReference type="KEGG" id="gms:SOIL9_25050"/>
<accession>A0A6P2D253</accession>
<dbReference type="Proteomes" id="UP000464178">
    <property type="component" value="Chromosome"/>
</dbReference>
<dbReference type="EMBL" id="LR593886">
    <property type="protein sequence ID" value="VTR95209.1"/>
    <property type="molecule type" value="Genomic_DNA"/>
</dbReference>
<dbReference type="AlphaFoldDB" id="A0A6P2D253"/>
<reference evidence="2 3" key="1">
    <citation type="submission" date="2019-05" db="EMBL/GenBank/DDBJ databases">
        <authorList>
            <consortium name="Science for Life Laboratories"/>
        </authorList>
    </citation>
    <scope>NUCLEOTIDE SEQUENCE [LARGE SCALE GENOMIC DNA]</scope>
    <source>
        <strain evidence="2">Soil9</strain>
    </source>
</reference>
<protein>
    <submittedName>
        <fullName evidence="2">Uncharacterized protein</fullName>
    </submittedName>
</protein>
<dbReference type="RefSeq" id="WP_162669654.1">
    <property type="nucleotide sequence ID" value="NZ_LR593886.1"/>
</dbReference>
<proteinExistence type="predicted"/>